<accession>A0A4P9W382</accession>
<evidence type="ECO:0000256" key="1">
    <source>
        <dbReference type="ARBA" id="ARBA00008520"/>
    </source>
</evidence>
<evidence type="ECO:0000256" key="3">
    <source>
        <dbReference type="ARBA" id="ARBA00022729"/>
    </source>
</evidence>
<keyword evidence="6" id="KW-1185">Reference proteome</keyword>
<organism evidence="5 6">
    <name type="scientific">Blyttiomyces helicus</name>
    <dbReference type="NCBI Taxonomy" id="388810"/>
    <lineage>
        <taxon>Eukaryota</taxon>
        <taxon>Fungi</taxon>
        <taxon>Fungi incertae sedis</taxon>
        <taxon>Chytridiomycota</taxon>
        <taxon>Chytridiomycota incertae sedis</taxon>
        <taxon>Chytridiomycetes</taxon>
        <taxon>Chytridiomycetes incertae sedis</taxon>
        <taxon>Blyttiomyces</taxon>
    </lineage>
</organism>
<evidence type="ECO:0000313" key="6">
    <source>
        <dbReference type="Proteomes" id="UP000269721"/>
    </source>
</evidence>
<sequence>MLASPAAASTPPCTLLSRALAQSRPKINKLLEAGPNSTPLPSRATLPYPPLLLLLLATLLSLACFLPRANASVVKVLIKPLSELSALDELNTLMLLVQKFEAETGIDIQLTIPPDSFEASDFLSYIAPYLAGEQNGFDIVSLDEAWLPQYSDSLVDLFSFGAKDNDSPLAKNISRRVADQQLVFQHLDFYDNRLLALPFFADYGALFYRNDLVGKVPSFKPKTWDDLEEICNKVIPIQTQNNSEFSCYAAALGDVSATLDLEASRIVPEWFKTGSGSDLFGTHYQVIFNTSQNALIMDRFRKWIATGIFSADSLAWTYTTARIQWETGNALFWHGRVRNIAQWGPLNNLWNGSRPIWGALNLPHDKLGHAASAVDSYHLAIIRNGPNPNLSDVARALLFLTSETVQEHRTLKHGVPPTIKKLYDPSSRICNATNETIQSSGFIFPCTLINEFVPLQPYARVAQFTIPLSTSLSGHFINILNGSIAAEPGLHAAALSAIAIFNAQNGTSQDGGGFSGTPRILVFTLVPLAAIVASVGAVLAVSRRRADHSPSGPRLNRFVHFHTFSPPPGPPPLALIAPLGNSKSPVYGRARIRSGISSYNSSRSTVYDSEIQASHRFSDQKSYSDSLDRPPTIPREPRFFVAVHPYRPRMGDEVEIWPGDRVIVRKAYDDGYALGHIQPGKSAPAGAKPADGVFPLACLVLPGLKVDFPSRLESGAGVETEDASEQVDSLEMLLLYGRITESTYLDLRREQEEELRTQRQMTALRDRLEDDDLDPAERELLERRLDELEYGA</sequence>
<keyword evidence="2" id="KW-0813">Transport</keyword>
<dbReference type="AlphaFoldDB" id="A0A4P9W382"/>
<dbReference type="PANTHER" id="PTHR43649">
    <property type="entry name" value="ARABINOSE-BINDING PROTEIN-RELATED"/>
    <property type="match status" value="1"/>
</dbReference>
<keyword evidence="4" id="KW-1133">Transmembrane helix</keyword>
<evidence type="ECO:0008006" key="7">
    <source>
        <dbReference type="Google" id="ProtNLM"/>
    </source>
</evidence>
<dbReference type="EMBL" id="KZ997943">
    <property type="protein sequence ID" value="RKO86751.1"/>
    <property type="molecule type" value="Genomic_DNA"/>
</dbReference>
<evidence type="ECO:0000313" key="5">
    <source>
        <dbReference type="EMBL" id="RKO86751.1"/>
    </source>
</evidence>
<name>A0A4P9W382_9FUNG</name>
<dbReference type="InterPro" id="IPR050490">
    <property type="entry name" value="Bact_solute-bd_prot1"/>
</dbReference>
<dbReference type="OrthoDB" id="2157235at2759"/>
<evidence type="ECO:0000256" key="2">
    <source>
        <dbReference type="ARBA" id="ARBA00022448"/>
    </source>
</evidence>
<feature type="transmembrane region" description="Helical" evidence="4">
    <location>
        <begin position="520"/>
        <end position="541"/>
    </location>
</feature>
<gene>
    <name evidence="5" type="ORF">BDK51DRAFT_26490</name>
</gene>
<keyword evidence="3" id="KW-0732">Signal</keyword>
<dbReference type="Gene3D" id="3.40.190.10">
    <property type="entry name" value="Periplasmic binding protein-like II"/>
    <property type="match status" value="1"/>
</dbReference>
<dbReference type="SUPFAM" id="SSF50044">
    <property type="entry name" value="SH3-domain"/>
    <property type="match status" value="1"/>
</dbReference>
<keyword evidence="4" id="KW-0812">Transmembrane</keyword>
<dbReference type="SUPFAM" id="SSF53850">
    <property type="entry name" value="Periplasmic binding protein-like II"/>
    <property type="match status" value="1"/>
</dbReference>
<reference evidence="6" key="1">
    <citation type="journal article" date="2018" name="Nat. Microbiol.">
        <title>Leveraging single-cell genomics to expand the fungal tree of life.</title>
        <authorList>
            <person name="Ahrendt S.R."/>
            <person name="Quandt C.A."/>
            <person name="Ciobanu D."/>
            <person name="Clum A."/>
            <person name="Salamov A."/>
            <person name="Andreopoulos B."/>
            <person name="Cheng J.F."/>
            <person name="Woyke T."/>
            <person name="Pelin A."/>
            <person name="Henrissat B."/>
            <person name="Reynolds N.K."/>
            <person name="Benny G.L."/>
            <person name="Smith M.E."/>
            <person name="James T.Y."/>
            <person name="Grigoriev I.V."/>
        </authorList>
    </citation>
    <scope>NUCLEOTIDE SEQUENCE [LARGE SCALE GENOMIC DNA]</scope>
</reference>
<keyword evidence="4" id="KW-0472">Membrane</keyword>
<proteinExistence type="inferred from homology"/>
<evidence type="ECO:0000256" key="4">
    <source>
        <dbReference type="SAM" id="Phobius"/>
    </source>
</evidence>
<dbReference type="InterPro" id="IPR036028">
    <property type="entry name" value="SH3-like_dom_sf"/>
</dbReference>
<dbReference type="Pfam" id="PF01547">
    <property type="entry name" value="SBP_bac_1"/>
    <property type="match status" value="1"/>
</dbReference>
<comment type="similarity">
    <text evidence="1">Belongs to the bacterial solute-binding protein 1 family.</text>
</comment>
<dbReference type="InterPro" id="IPR006059">
    <property type="entry name" value="SBP"/>
</dbReference>
<dbReference type="PANTHER" id="PTHR43649:SF34">
    <property type="entry name" value="ABC TRANSPORTER PERIPLASMIC-BINDING PROTEIN YCJN-RELATED"/>
    <property type="match status" value="1"/>
</dbReference>
<protein>
    <recommendedName>
        <fullName evidence="7">SH3 domain-containing protein</fullName>
    </recommendedName>
</protein>
<dbReference type="Proteomes" id="UP000269721">
    <property type="component" value="Unassembled WGS sequence"/>
</dbReference>